<reference evidence="6" key="1">
    <citation type="submission" date="2016-11" db="UniProtKB">
        <authorList>
            <consortium name="WormBaseParasite"/>
        </authorList>
    </citation>
    <scope>IDENTIFICATION</scope>
</reference>
<dbReference type="GO" id="GO:0009062">
    <property type="term" value="P:fatty acid catabolic process"/>
    <property type="evidence" value="ECO:0007669"/>
    <property type="project" value="TreeGrafter"/>
</dbReference>
<dbReference type="Proteomes" id="UP000095287">
    <property type="component" value="Unplaced"/>
</dbReference>
<dbReference type="Gene3D" id="3.90.1300.10">
    <property type="entry name" value="Amidase signature (AS) domain"/>
    <property type="match status" value="1"/>
</dbReference>
<dbReference type="AlphaFoldDB" id="A0A1I7YYJ1"/>
<feature type="active site" description="Charge relay system" evidence="3">
    <location>
        <position position="195"/>
    </location>
</feature>
<dbReference type="Pfam" id="PF01425">
    <property type="entry name" value="Amidase"/>
    <property type="match status" value="1"/>
</dbReference>
<evidence type="ECO:0000256" key="3">
    <source>
        <dbReference type="PIRSR" id="PIRSR001221-1"/>
    </source>
</evidence>
<comment type="similarity">
    <text evidence="1">Belongs to the amidase family.</text>
</comment>
<dbReference type="GO" id="GO:0017064">
    <property type="term" value="F:fatty acid amide hydrolase activity"/>
    <property type="evidence" value="ECO:0007669"/>
    <property type="project" value="TreeGrafter"/>
</dbReference>
<feature type="active site" description="Charge relay system" evidence="3">
    <location>
        <position position="120"/>
    </location>
</feature>
<evidence type="ECO:0000259" key="4">
    <source>
        <dbReference type="Pfam" id="PF01425"/>
    </source>
</evidence>
<evidence type="ECO:0000256" key="1">
    <source>
        <dbReference type="ARBA" id="ARBA00009199"/>
    </source>
</evidence>
<feature type="active site" description="Acyl-ester intermediate" evidence="3">
    <location>
        <position position="219"/>
    </location>
</feature>
<dbReference type="PIRSF" id="PIRSF001221">
    <property type="entry name" value="Amidase_fungi"/>
    <property type="match status" value="1"/>
</dbReference>
<proteinExistence type="inferred from homology"/>
<dbReference type="FunFam" id="3.90.1300.10:FF:000003">
    <property type="entry name" value="Amidase signature enzyme"/>
    <property type="match status" value="1"/>
</dbReference>
<name>A0A1I7YYJ1_9BILA</name>
<protein>
    <submittedName>
        <fullName evidence="6">Amidase domain-containing protein</fullName>
    </submittedName>
</protein>
<dbReference type="PANTHER" id="PTHR45847:SF6">
    <property type="entry name" value="FATTY ACID AMIDE HYDROLASE"/>
    <property type="match status" value="1"/>
</dbReference>
<dbReference type="InterPro" id="IPR020556">
    <property type="entry name" value="Amidase_CS"/>
</dbReference>
<evidence type="ECO:0000256" key="2">
    <source>
        <dbReference type="ARBA" id="ARBA00022801"/>
    </source>
</evidence>
<feature type="domain" description="Amidase" evidence="4">
    <location>
        <begin position="67"/>
        <end position="556"/>
    </location>
</feature>
<dbReference type="PROSITE" id="PS00571">
    <property type="entry name" value="AMIDASES"/>
    <property type="match status" value="1"/>
</dbReference>
<evidence type="ECO:0000313" key="5">
    <source>
        <dbReference type="Proteomes" id="UP000095287"/>
    </source>
</evidence>
<evidence type="ECO:0000313" key="6">
    <source>
        <dbReference type="WBParaSite" id="L893_g21043.t1"/>
    </source>
</evidence>
<dbReference type="SUPFAM" id="SSF75304">
    <property type="entry name" value="Amidase signature (AS) enzymes"/>
    <property type="match status" value="1"/>
</dbReference>
<keyword evidence="5" id="KW-1185">Reference proteome</keyword>
<dbReference type="InterPro" id="IPR036928">
    <property type="entry name" value="AS_sf"/>
</dbReference>
<dbReference type="InterPro" id="IPR052096">
    <property type="entry name" value="Endocannabinoid_amidase"/>
</dbReference>
<dbReference type="PANTHER" id="PTHR45847">
    <property type="entry name" value="FATTY ACID AMIDE HYDROLASE"/>
    <property type="match status" value="1"/>
</dbReference>
<sequence>MGNSLWGCSAANKALIANNDVGRKSRFTRAREIAEQLDEGTAKTIVAYDLQTLRQKLQDREITAVQALQAYWRKALEVNDEINCLIDTIVEAYDAACEMDVKYAEDSARPPLFGIPFSVKGNFYMKNYDCTLGLTKFIGQHKDSECSMVTYLRSQGAIPFVITNVPQALLSFVCSNAVYGTTGNPHNKDRCPGGSSGGEAALIAAGGAPFGIGSDLAGSLRIPAAMCGIVSLKPAEGRLFVSNTHGGVPGRGRLGLSYGFFTRTVQEQIYLLDNILSSEDYVTIARKTAPVPFRHSLVNQKKKLKIGYFIDDGFLKPVPGFLFILLHLYIVVYRCARAVTDTVEKLKEAGHDLMVFKVPDSTHLAEMFYKNLMPDGGEYMKGLFANDLVDKYMKSFVFLLKIPLFIRLIASYLISPVSPQFALLCRSYVSNLSELRKNQEQTDDYFEEFSKEWRRNELDALICPSFAVPSVPHEYPSHLGACALSTGMFNMLDYTAGVVPTGAVTQEDDDRLLDEKQWPVGYNIVLKKMREAAANSKGMPLAVQIVTPPFCDEQCLSLMEEVEELWKNN</sequence>
<organism evidence="5 6">
    <name type="scientific">Steinernema glaseri</name>
    <dbReference type="NCBI Taxonomy" id="37863"/>
    <lineage>
        <taxon>Eukaryota</taxon>
        <taxon>Metazoa</taxon>
        <taxon>Ecdysozoa</taxon>
        <taxon>Nematoda</taxon>
        <taxon>Chromadorea</taxon>
        <taxon>Rhabditida</taxon>
        <taxon>Tylenchina</taxon>
        <taxon>Panagrolaimomorpha</taxon>
        <taxon>Strongyloidoidea</taxon>
        <taxon>Steinernematidae</taxon>
        <taxon>Steinernema</taxon>
    </lineage>
</organism>
<accession>A0A1I7YYJ1</accession>
<keyword evidence="2" id="KW-0378">Hydrolase</keyword>
<dbReference type="GO" id="GO:0004040">
    <property type="term" value="F:amidase activity"/>
    <property type="evidence" value="ECO:0007669"/>
    <property type="project" value="TreeGrafter"/>
</dbReference>
<dbReference type="WBParaSite" id="L893_g21043.t1">
    <property type="protein sequence ID" value="L893_g21043.t1"/>
    <property type="gene ID" value="L893_g21043"/>
</dbReference>
<dbReference type="InterPro" id="IPR023631">
    <property type="entry name" value="Amidase_dom"/>
</dbReference>